<keyword evidence="1" id="KW-0812">Transmembrane</keyword>
<feature type="transmembrane region" description="Helical" evidence="1">
    <location>
        <begin position="18"/>
        <end position="38"/>
    </location>
</feature>
<gene>
    <name evidence="2" type="ORF">HED64_13745</name>
</gene>
<sequence length="88" mass="9476">MDDKETPRSGKRFLARRGVGLAISGALIAALFGIFMSIDQMTGEGWKSPMLVGVLLGLIMLVFGIYRLVKGNSSLDYPQGGTNNEPET</sequence>
<keyword evidence="1" id="KW-1133">Transmembrane helix</keyword>
<evidence type="ECO:0000313" key="2">
    <source>
        <dbReference type="EMBL" id="NKG21766.1"/>
    </source>
</evidence>
<feature type="transmembrane region" description="Helical" evidence="1">
    <location>
        <begin position="50"/>
        <end position="69"/>
    </location>
</feature>
<comment type="caution">
    <text evidence="2">The sequence shown here is derived from an EMBL/GenBank/DDBJ whole genome shotgun (WGS) entry which is preliminary data.</text>
</comment>
<evidence type="ECO:0000313" key="3">
    <source>
        <dbReference type="Proteomes" id="UP000746595"/>
    </source>
</evidence>
<accession>A0ABX1G7V2</accession>
<reference evidence="2 3" key="1">
    <citation type="submission" date="2020-04" db="EMBL/GenBank/DDBJ databases">
        <title>Paeniglutamicibacter sp. ANT13_2, a novel actinomycete isolated from sediment in Antarctica.</title>
        <authorList>
            <person name="Sakdapetsiri C."/>
            <person name="Pinyakong O."/>
        </authorList>
    </citation>
    <scope>NUCLEOTIDE SEQUENCE [LARGE SCALE GENOMIC DNA]</scope>
    <source>
        <strain evidence="2 3">ANT13_2</strain>
    </source>
</reference>
<dbReference type="Proteomes" id="UP000746595">
    <property type="component" value="Unassembled WGS sequence"/>
</dbReference>
<protein>
    <submittedName>
        <fullName evidence="2">Uncharacterized protein</fullName>
    </submittedName>
</protein>
<name>A0ABX1G7V2_9MICC</name>
<dbReference type="RefSeq" id="WP_168152615.1">
    <property type="nucleotide sequence ID" value="NZ_JAAWVT010000007.1"/>
</dbReference>
<keyword evidence="1" id="KW-0472">Membrane</keyword>
<keyword evidence="3" id="KW-1185">Reference proteome</keyword>
<evidence type="ECO:0000256" key="1">
    <source>
        <dbReference type="SAM" id="Phobius"/>
    </source>
</evidence>
<organism evidence="2 3">
    <name type="scientific">Paeniglutamicibacter terrestris</name>
    <dbReference type="NCBI Taxonomy" id="2723403"/>
    <lineage>
        <taxon>Bacteria</taxon>
        <taxon>Bacillati</taxon>
        <taxon>Actinomycetota</taxon>
        <taxon>Actinomycetes</taxon>
        <taxon>Micrococcales</taxon>
        <taxon>Micrococcaceae</taxon>
        <taxon>Paeniglutamicibacter</taxon>
    </lineage>
</organism>
<proteinExistence type="predicted"/>
<dbReference type="EMBL" id="JAAWVT010000007">
    <property type="protein sequence ID" value="NKG21766.1"/>
    <property type="molecule type" value="Genomic_DNA"/>
</dbReference>